<protein>
    <submittedName>
        <fullName evidence="1">Uncharacterized protein</fullName>
    </submittedName>
</protein>
<reference evidence="1" key="1">
    <citation type="submission" date="2019-12" db="EMBL/GenBank/DDBJ databases">
        <title>Genome sequencing and annotation of Brassica cretica.</title>
        <authorList>
            <person name="Studholme D.J."/>
            <person name="Sarris P."/>
        </authorList>
    </citation>
    <scope>NUCLEOTIDE SEQUENCE</scope>
    <source>
        <strain evidence="1">PFS-109/04</strain>
        <tissue evidence="1">Leaf</tissue>
    </source>
</reference>
<dbReference type="Proteomes" id="UP000712600">
    <property type="component" value="Unassembled WGS sequence"/>
</dbReference>
<evidence type="ECO:0000313" key="1">
    <source>
        <dbReference type="EMBL" id="KAF3574727.1"/>
    </source>
</evidence>
<accession>A0A8S9RRN6</accession>
<organism evidence="1 2">
    <name type="scientific">Brassica cretica</name>
    <name type="common">Mustard</name>
    <dbReference type="NCBI Taxonomy" id="69181"/>
    <lineage>
        <taxon>Eukaryota</taxon>
        <taxon>Viridiplantae</taxon>
        <taxon>Streptophyta</taxon>
        <taxon>Embryophyta</taxon>
        <taxon>Tracheophyta</taxon>
        <taxon>Spermatophyta</taxon>
        <taxon>Magnoliopsida</taxon>
        <taxon>eudicotyledons</taxon>
        <taxon>Gunneridae</taxon>
        <taxon>Pentapetalae</taxon>
        <taxon>rosids</taxon>
        <taxon>malvids</taxon>
        <taxon>Brassicales</taxon>
        <taxon>Brassicaceae</taxon>
        <taxon>Brassiceae</taxon>
        <taxon>Brassica</taxon>
    </lineage>
</organism>
<dbReference type="EMBL" id="QGKX02000095">
    <property type="protein sequence ID" value="KAF3574727.1"/>
    <property type="molecule type" value="Genomic_DNA"/>
</dbReference>
<comment type="caution">
    <text evidence="1">The sequence shown here is derived from an EMBL/GenBank/DDBJ whole genome shotgun (WGS) entry which is preliminary data.</text>
</comment>
<proteinExistence type="predicted"/>
<evidence type="ECO:0000313" key="2">
    <source>
        <dbReference type="Proteomes" id="UP000712600"/>
    </source>
</evidence>
<dbReference type="AlphaFoldDB" id="A0A8S9RRN6"/>
<gene>
    <name evidence="1" type="ORF">F2Q69_00059337</name>
</gene>
<sequence>MAFKPLLKLDVESDQISVFSLIFFVFQDVGGSCKGTDLPALYRRRGSYLSKGCTLSVSFLAIDSINGPDHTHSPMAVTRRPGTVKPLLYMSKTSLHGLPMLLAQSQEPTSPSSHTDPHGPATLTELVVQLLELTYTSVSYTELHYTSPSWPSLLTASPSCYALRLACFLYLLQSS</sequence>
<name>A0A8S9RRN6_BRACR</name>